<dbReference type="EMBL" id="GL883029">
    <property type="protein sequence ID" value="EGG13928.1"/>
    <property type="molecule type" value="Genomic_DNA"/>
</dbReference>
<proteinExistence type="predicted"/>
<keyword evidence="2" id="KW-1185">Reference proteome</keyword>
<reference evidence="2" key="1">
    <citation type="journal article" date="2011" name="Genome Res.">
        <title>Phylogeny-wide analysis of social amoeba genomes highlights ancient origins for complex intercellular communication.</title>
        <authorList>
            <person name="Heidel A.J."/>
            <person name="Lawal H.M."/>
            <person name="Felder M."/>
            <person name="Schilde C."/>
            <person name="Helps N.R."/>
            <person name="Tunggal B."/>
            <person name="Rivero F."/>
            <person name="John U."/>
            <person name="Schleicher M."/>
            <person name="Eichinger L."/>
            <person name="Platzer M."/>
            <person name="Noegel A.A."/>
            <person name="Schaap P."/>
            <person name="Gloeckner G."/>
        </authorList>
    </citation>
    <scope>NUCLEOTIDE SEQUENCE [LARGE SCALE GENOMIC DNA]</scope>
    <source>
        <strain evidence="2">SH3</strain>
    </source>
</reference>
<dbReference type="KEGG" id="dfa:DFA_11689"/>
<sequence length="843" mass="98776">MSCFHSVLKRRMNNHYIIEVIKNKYLFGLILKHIKLLRDRVDWTRIVFCQDNSNGGEILQDIGYTNYFVEPTFTVHPRIQKYSRINSVEWMARNGYFGLLDDKLKRQPHRLLFNVQAFKLIASRGGRSTTPDALDLFQRSVALNNKDLLECNIGCCICKCRQWLYWRIEKITILESHLTDDPRVIANMSVEALVWVLDHMHTNQIGVSFISSVVTTHRRDLYGVLLDDRRITIPLVPRITKLLALNGWGREFQLLTTNVESYHSSQELLTLAFKSNDVVFSQYMFSRLPPFHRFEKYNFYDLFYMSSGTDAKTMYGLFQNHFLNINIYIAPTGFIAWLCEVYNANLFNNHLFNQKTPTIFNVINSILSFIGFYYKDNQPERHDQVISRFNEILELNLNYLKLSSSSSSSCKDSMELYLNRILLYESARLMDVDVQIITDNSLYFLDRPMLYDSINQHKGGFQRFNDETNALLQVEYSIIINDSERFINNLSLIPFSSRLISSLVVFAIGHNRLELVKILCNYQIPEVLSNHKESVDVGSLSMLQLLYHSAFRCLIDFDCIFRKCTIDLFTFLLDIGHQEMDRAVAYALKDTESPDRTDIVHYYIANAKKPDNSGQRLFSSISTTTKLQDHQLPLYYMQNGRIDYFNEITDRNTPLSNEIYFMIGYRGDIALFDYILKSRKDYFNMHNHKVYFINSVVKACYIYGQRMLLAHIESSSVGAGHFYPLLWITNNQMDFFEHYFNRSRITMIEKKEILEYAIQHNKVHLADSIWKKGLSSVGATTISKESVIVAINRGHTQILEFLYSIRQMVEIRYLWNMKTVKSSPRMKSFLTYIKEKELNKINK</sequence>
<evidence type="ECO:0000313" key="1">
    <source>
        <dbReference type="EMBL" id="EGG13928.1"/>
    </source>
</evidence>
<dbReference type="AlphaFoldDB" id="F4QDY1"/>
<dbReference type="Proteomes" id="UP000007797">
    <property type="component" value="Unassembled WGS sequence"/>
</dbReference>
<name>F4QDY1_CACFS</name>
<gene>
    <name evidence="1" type="ORF">DFA_11689</name>
</gene>
<protein>
    <submittedName>
        <fullName evidence="1">Uncharacterized protein</fullName>
    </submittedName>
</protein>
<accession>F4QDY1</accession>
<organism evidence="1 2">
    <name type="scientific">Cavenderia fasciculata</name>
    <name type="common">Slime mold</name>
    <name type="synonym">Dictyostelium fasciculatum</name>
    <dbReference type="NCBI Taxonomy" id="261658"/>
    <lineage>
        <taxon>Eukaryota</taxon>
        <taxon>Amoebozoa</taxon>
        <taxon>Evosea</taxon>
        <taxon>Eumycetozoa</taxon>
        <taxon>Dictyostelia</taxon>
        <taxon>Acytosteliales</taxon>
        <taxon>Cavenderiaceae</taxon>
        <taxon>Cavenderia</taxon>
    </lineage>
</organism>
<dbReference type="RefSeq" id="XP_004350636.1">
    <property type="nucleotide sequence ID" value="XM_004350585.1"/>
</dbReference>
<dbReference type="GeneID" id="14866312"/>
<evidence type="ECO:0000313" key="2">
    <source>
        <dbReference type="Proteomes" id="UP000007797"/>
    </source>
</evidence>